<dbReference type="EMBL" id="GBRH01230606">
    <property type="protein sequence ID" value="JAD67289.1"/>
    <property type="molecule type" value="Transcribed_RNA"/>
</dbReference>
<name>A0A0A9BTB9_ARUDO</name>
<evidence type="ECO:0000256" key="1">
    <source>
        <dbReference type="SAM" id="MobiDB-lite"/>
    </source>
</evidence>
<dbReference type="InterPro" id="IPR036259">
    <property type="entry name" value="MFS_trans_sf"/>
</dbReference>
<reference evidence="2" key="1">
    <citation type="submission" date="2014-09" db="EMBL/GenBank/DDBJ databases">
        <authorList>
            <person name="Magalhaes I.L.F."/>
            <person name="Oliveira U."/>
            <person name="Santos F.R."/>
            <person name="Vidigal T.H.D.A."/>
            <person name="Brescovit A.D."/>
            <person name="Santos A.J."/>
        </authorList>
    </citation>
    <scope>NUCLEOTIDE SEQUENCE</scope>
    <source>
        <tissue evidence="2">Shoot tissue taken approximately 20 cm above the soil surface</tissue>
    </source>
</reference>
<sequence>MAVMIPFFQQLTGIDVIMFYTPLLFDTLASRAHVCCQHRPRQRLRHPRFRLHRRQAGAAQDQGGTQMISATARSWLER</sequence>
<accession>A0A0A9BTB9</accession>
<protein>
    <submittedName>
        <fullName evidence="2">Uncharacterized protein</fullName>
    </submittedName>
</protein>
<organism evidence="2">
    <name type="scientific">Arundo donax</name>
    <name type="common">Giant reed</name>
    <name type="synonym">Donax arundinaceus</name>
    <dbReference type="NCBI Taxonomy" id="35708"/>
    <lineage>
        <taxon>Eukaryota</taxon>
        <taxon>Viridiplantae</taxon>
        <taxon>Streptophyta</taxon>
        <taxon>Embryophyta</taxon>
        <taxon>Tracheophyta</taxon>
        <taxon>Spermatophyta</taxon>
        <taxon>Magnoliopsida</taxon>
        <taxon>Liliopsida</taxon>
        <taxon>Poales</taxon>
        <taxon>Poaceae</taxon>
        <taxon>PACMAD clade</taxon>
        <taxon>Arundinoideae</taxon>
        <taxon>Arundineae</taxon>
        <taxon>Arundo</taxon>
    </lineage>
</organism>
<feature type="region of interest" description="Disordered" evidence="1">
    <location>
        <begin position="53"/>
        <end position="78"/>
    </location>
</feature>
<evidence type="ECO:0000313" key="2">
    <source>
        <dbReference type="EMBL" id="JAD67289.1"/>
    </source>
</evidence>
<reference evidence="2" key="2">
    <citation type="journal article" date="2015" name="Data Brief">
        <title>Shoot transcriptome of the giant reed, Arundo donax.</title>
        <authorList>
            <person name="Barrero R.A."/>
            <person name="Guerrero F.D."/>
            <person name="Moolhuijzen P."/>
            <person name="Goolsby J.A."/>
            <person name="Tidwell J."/>
            <person name="Bellgard S.E."/>
            <person name="Bellgard M.I."/>
        </authorList>
    </citation>
    <scope>NUCLEOTIDE SEQUENCE</scope>
    <source>
        <tissue evidence="2">Shoot tissue taken approximately 20 cm above the soil surface</tissue>
    </source>
</reference>
<proteinExistence type="predicted"/>
<dbReference type="Gene3D" id="1.20.1250.20">
    <property type="entry name" value="MFS general substrate transporter like domains"/>
    <property type="match status" value="1"/>
</dbReference>
<dbReference type="AlphaFoldDB" id="A0A0A9BTB9"/>